<dbReference type="GO" id="GO:0031977">
    <property type="term" value="C:thylakoid lumen"/>
    <property type="evidence" value="ECO:0007669"/>
    <property type="project" value="UniProtKB-UniRule"/>
</dbReference>
<evidence type="ECO:0000313" key="3">
    <source>
        <dbReference type="Proteomes" id="UP000002535"/>
    </source>
</evidence>
<organism evidence="2 3">
    <name type="scientific">Prochlorococcus marinus (strain NATL2A)</name>
    <dbReference type="NCBI Taxonomy" id="59920"/>
    <lineage>
        <taxon>Bacteria</taxon>
        <taxon>Bacillati</taxon>
        <taxon>Cyanobacteriota</taxon>
        <taxon>Cyanophyceae</taxon>
        <taxon>Synechococcales</taxon>
        <taxon>Prochlorococcaceae</taxon>
        <taxon>Prochlorococcus</taxon>
    </lineage>
</organism>
<dbReference type="GO" id="GO:0010207">
    <property type="term" value="P:photosystem II assembly"/>
    <property type="evidence" value="ECO:0007669"/>
    <property type="project" value="UniProtKB-UniRule"/>
</dbReference>
<evidence type="ECO:0000256" key="1">
    <source>
        <dbReference type="HAMAP-Rule" id="MF_01481"/>
    </source>
</evidence>
<protein>
    <recommendedName>
        <fullName evidence="1">Photosystem II lipoprotein Psb27</fullName>
    </recommendedName>
    <alternativeName>
        <fullName evidence="1">Photosystem II 11 kDa protein</fullName>
    </alternativeName>
</protein>
<dbReference type="OrthoDB" id="541086at2"/>
<name>Q46GR8_PROMT</name>
<dbReference type="PANTHER" id="PTHR34041:SF1">
    <property type="entry name" value="PHOTOSYSTEM II REPAIR PROTEIN PSB27-H1, CHLOROPLASTIC"/>
    <property type="match status" value="1"/>
</dbReference>
<gene>
    <name evidence="1" type="primary">psb27</name>
    <name evidence="2" type="ordered locus">PMN2A_1840</name>
</gene>
<dbReference type="RefSeq" id="WP_011294472.1">
    <property type="nucleotide sequence ID" value="NC_007335.2"/>
</dbReference>
<keyword evidence="1" id="KW-0793">Thylakoid</keyword>
<keyword evidence="1" id="KW-0732">Signal</keyword>
<comment type="subcellular location">
    <subcellularLocation>
        <location evidence="1">Cellular thylakoid membrane</location>
        <topology evidence="1">Lipid-anchor</topology>
        <orientation evidence="1">Lumenal side</orientation>
    </subcellularLocation>
    <text evidence="1">Associated with PSII on the lumenal side of the thylakoid membrane.</text>
</comment>
<comment type="function">
    <text evidence="1">Plays a role in the repair and/or biogenesis of the calcium-manganese-oxide cluster on the lumenal face of the thylakoid membrane. Its presence in a photosystem II (PSII) preparation prevents binding of some small extrinsic subunits and thus assembly of calcium-manganese-oxide cluster.</text>
</comment>
<keyword evidence="3" id="KW-1185">Reference proteome</keyword>
<dbReference type="KEGG" id="pmn:PMN2A_1840"/>
<keyword evidence="1" id="KW-0472">Membrane</keyword>
<proteinExistence type="inferred from homology"/>
<dbReference type="NCBIfam" id="TIGR03044">
    <property type="entry name" value="PS_II_psb27"/>
    <property type="match status" value="1"/>
</dbReference>
<dbReference type="InterPro" id="IPR017488">
    <property type="entry name" value="PSII_Psb27_cyano_bac"/>
</dbReference>
<dbReference type="PANTHER" id="PTHR34041">
    <property type="entry name" value="PHOTOSYSTEM II REPAIR PROTEIN PSB27-H1, CHLOROPLASTIC"/>
    <property type="match status" value="1"/>
</dbReference>
<comment type="similarity">
    <text evidence="1">Belongs to the Psb27 family.</text>
</comment>
<dbReference type="InterPro" id="IPR038450">
    <property type="entry name" value="PSII_Psb27_sf"/>
</dbReference>
<sequence>MISAFHRLSIRLVRAALAICLGFCLMLFQFASEVNAAKTLMTGDFAKDTIAVSSTLKETITLPKEDKGLSEAEKEAVFLISDYISRYRNRSQVNTSTTFTTMQTALNALSGHYKTFANRPVPENLKERLNKELSKAEKLAARDS</sequence>
<comment type="subunit">
    <text evidence="1">Monomer. Forms a complex with a monomeric, partially assembled PSII. This is probably the complex in which D1 is assembled and/or replaced.</text>
</comment>
<dbReference type="HOGENOM" id="CLU_112237_2_0_3"/>
<keyword evidence="1" id="KW-0564">Palmitate</keyword>
<accession>Q46GR8</accession>
<dbReference type="PhylomeDB" id="Q46GR8"/>
<dbReference type="InterPro" id="IPR025585">
    <property type="entry name" value="PSII_Psb27"/>
</dbReference>
<dbReference type="GO" id="GO:0010206">
    <property type="term" value="P:photosystem II repair"/>
    <property type="evidence" value="ECO:0007669"/>
    <property type="project" value="UniProtKB-UniRule"/>
</dbReference>
<dbReference type="GO" id="GO:0009523">
    <property type="term" value="C:photosystem II"/>
    <property type="evidence" value="ECO:0007669"/>
    <property type="project" value="InterPro"/>
</dbReference>
<dbReference type="Pfam" id="PF13326">
    <property type="entry name" value="PSII_Pbs27"/>
    <property type="match status" value="1"/>
</dbReference>
<dbReference type="GO" id="GO:0031676">
    <property type="term" value="C:plasma membrane-derived thylakoid membrane"/>
    <property type="evidence" value="ECO:0007669"/>
    <property type="project" value="UniProtKB-SubCell"/>
</dbReference>
<dbReference type="EMBL" id="CP000095">
    <property type="protein sequence ID" value="AAZ59328.1"/>
    <property type="molecule type" value="Genomic_DNA"/>
</dbReference>
<dbReference type="HAMAP" id="MF_01481">
    <property type="entry name" value="PSII_Psb27"/>
    <property type="match status" value="1"/>
</dbReference>
<evidence type="ECO:0000313" key="2">
    <source>
        <dbReference type="EMBL" id="AAZ59328.1"/>
    </source>
</evidence>
<dbReference type="Gene3D" id="1.20.58.810">
    <property type="entry name" value="Photosystem II Pbs27"/>
    <property type="match status" value="1"/>
</dbReference>
<dbReference type="Proteomes" id="UP000002535">
    <property type="component" value="Chromosome"/>
</dbReference>
<dbReference type="STRING" id="59920.PMN2A_1840"/>
<keyword evidence="1" id="KW-0449">Lipoprotein</keyword>
<dbReference type="AlphaFoldDB" id="Q46GR8"/>
<reference evidence="2 3" key="1">
    <citation type="journal article" date="2007" name="PLoS Genet.">
        <title>Patterns and implications of gene gain and loss in the evolution of Prochlorococcus.</title>
        <authorList>
            <person name="Kettler G.C."/>
            <person name="Martiny A.C."/>
            <person name="Huang K."/>
            <person name="Zucker J."/>
            <person name="Coleman M.L."/>
            <person name="Rodrigue S."/>
            <person name="Chen F."/>
            <person name="Lapidus A."/>
            <person name="Ferriera S."/>
            <person name="Johnson J."/>
            <person name="Steglich C."/>
            <person name="Church G.M."/>
            <person name="Richardson P."/>
            <person name="Chisholm S.W."/>
        </authorList>
    </citation>
    <scope>NUCLEOTIDE SEQUENCE [LARGE SCALE GENOMIC DNA]</scope>
    <source>
        <strain evidence="2 3">NATL2A</strain>
    </source>
</reference>